<dbReference type="EMBL" id="JAPFFF010000010">
    <property type="protein sequence ID" value="KAK8881419.1"/>
    <property type="molecule type" value="Genomic_DNA"/>
</dbReference>
<sequence>MIELIKTCQKFKRIFPNDDDLELESVLFNFLNGLGRFEIENFHQKVDEHIKYFDFGRISQESIINFKSKLANMDEETIIKISQFVNNLNCQFSNEKCVPHHFVKFLEKAIIFTSSSYDQSSISLPGREINISILEELITRVFGSVFSSIFIESLLDKKSSKSLDEFSANIINIFYKYREDFERYIKEQNAPIQGKTVNECLFTSKEIEAFFTYDENERVYYFNEIGDWPDLKSIRLDEKFWNVDISKVNEEEYHNVHFCIFQTSSFTDHQINNPNNYGPIKGEYYSVKYKKDFEKAVNLLHEKNDTKESFSAFITIKNTNILKEKYDGFDKFIGKIKPINTNFARVLGSLKNPIANFFINNQNNVNRDVNYFAEAYKSIEPFWQNYDI</sequence>
<gene>
    <name evidence="1" type="ORF">M9Y10_004155</name>
</gene>
<keyword evidence="2" id="KW-1185">Reference proteome</keyword>
<organism evidence="1 2">
    <name type="scientific">Tritrichomonas musculus</name>
    <dbReference type="NCBI Taxonomy" id="1915356"/>
    <lineage>
        <taxon>Eukaryota</taxon>
        <taxon>Metamonada</taxon>
        <taxon>Parabasalia</taxon>
        <taxon>Tritrichomonadida</taxon>
        <taxon>Tritrichomonadidae</taxon>
        <taxon>Tritrichomonas</taxon>
    </lineage>
</organism>
<evidence type="ECO:0000313" key="1">
    <source>
        <dbReference type="EMBL" id="KAK8881419.1"/>
    </source>
</evidence>
<protein>
    <submittedName>
        <fullName evidence="1">Uncharacterized protein</fullName>
    </submittedName>
</protein>
<evidence type="ECO:0000313" key="2">
    <source>
        <dbReference type="Proteomes" id="UP001470230"/>
    </source>
</evidence>
<comment type="caution">
    <text evidence="1">The sequence shown here is derived from an EMBL/GenBank/DDBJ whole genome shotgun (WGS) entry which is preliminary data.</text>
</comment>
<proteinExistence type="predicted"/>
<dbReference type="Proteomes" id="UP001470230">
    <property type="component" value="Unassembled WGS sequence"/>
</dbReference>
<name>A0ABR2JR75_9EUKA</name>
<reference evidence="1 2" key="1">
    <citation type="submission" date="2024-04" db="EMBL/GenBank/DDBJ databases">
        <title>Tritrichomonas musculus Genome.</title>
        <authorList>
            <person name="Alves-Ferreira E."/>
            <person name="Grigg M."/>
            <person name="Lorenzi H."/>
            <person name="Galac M."/>
        </authorList>
    </citation>
    <scope>NUCLEOTIDE SEQUENCE [LARGE SCALE GENOMIC DNA]</scope>
    <source>
        <strain evidence="1 2">EAF2021</strain>
    </source>
</reference>
<accession>A0ABR2JR75</accession>